<proteinExistence type="predicted"/>
<comment type="caution">
    <text evidence="2">The sequence shown here is derived from an EMBL/GenBank/DDBJ whole genome shotgun (WGS) entry which is preliminary data.</text>
</comment>
<evidence type="ECO:0000256" key="1">
    <source>
        <dbReference type="SAM" id="MobiDB-lite"/>
    </source>
</evidence>
<dbReference type="EMBL" id="JAUUTY010000003">
    <property type="protein sequence ID" value="KAK1667952.1"/>
    <property type="molecule type" value="Genomic_DNA"/>
</dbReference>
<gene>
    <name evidence="2" type="ORF">QYE76_056111</name>
</gene>
<dbReference type="AlphaFoldDB" id="A0AAD8T1L1"/>
<reference evidence="2" key="1">
    <citation type="submission" date="2023-07" db="EMBL/GenBank/DDBJ databases">
        <title>A chromosome-level genome assembly of Lolium multiflorum.</title>
        <authorList>
            <person name="Chen Y."/>
            <person name="Copetti D."/>
            <person name="Kolliker R."/>
            <person name="Studer B."/>
        </authorList>
    </citation>
    <scope>NUCLEOTIDE SEQUENCE</scope>
    <source>
        <strain evidence="2">02402/16</strain>
        <tissue evidence="2">Leaf</tissue>
    </source>
</reference>
<feature type="region of interest" description="Disordered" evidence="1">
    <location>
        <begin position="38"/>
        <end position="80"/>
    </location>
</feature>
<name>A0AAD8T1L1_LOLMU</name>
<dbReference type="Proteomes" id="UP001231189">
    <property type="component" value="Unassembled WGS sequence"/>
</dbReference>
<evidence type="ECO:0000313" key="2">
    <source>
        <dbReference type="EMBL" id="KAK1667952.1"/>
    </source>
</evidence>
<evidence type="ECO:0000313" key="3">
    <source>
        <dbReference type="Proteomes" id="UP001231189"/>
    </source>
</evidence>
<protein>
    <submittedName>
        <fullName evidence="2">Uncharacterized protein</fullName>
    </submittedName>
</protein>
<keyword evidence="3" id="KW-1185">Reference proteome</keyword>
<feature type="region of interest" description="Disordered" evidence="1">
    <location>
        <begin position="113"/>
        <end position="136"/>
    </location>
</feature>
<accession>A0AAD8T1L1</accession>
<organism evidence="2 3">
    <name type="scientific">Lolium multiflorum</name>
    <name type="common">Italian ryegrass</name>
    <name type="synonym">Lolium perenne subsp. multiflorum</name>
    <dbReference type="NCBI Taxonomy" id="4521"/>
    <lineage>
        <taxon>Eukaryota</taxon>
        <taxon>Viridiplantae</taxon>
        <taxon>Streptophyta</taxon>
        <taxon>Embryophyta</taxon>
        <taxon>Tracheophyta</taxon>
        <taxon>Spermatophyta</taxon>
        <taxon>Magnoliopsida</taxon>
        <taxon>Liliopsida</taxon>
        <taxon>Poales</taxon>
        <taxon>Poaceae</taxon>
        <taxon>BOP clade</taxon>
        <taxon>Pooideae</taxon>
        <taxon>Poodae</taxon>
        <taxon>Poeae</taxon>
        <taxon>Poeae Chloroplast Group 2 (Poeae type)</taxon>
        <taxon>Loliodinae</taxon>
        <taxon>Loliinae</taxon>
        <taxon>Lolium</taxon>
    </lineage>
</organism>
<sequence>MGLAAAASGKVFRIVALETHHTLLNTLDKILGQGDAAKALPRRGHHDQARQSAHRHGPGRTRTPSVLVDADHSRPSPLSPRIAVTSAHAQTAPLVLRCAVDAVIVNLCRASTARTTTSPERLRPPPAAHRRFPGPP</sequence>